<comment type="similarity">
    <text evidence="8">Belongs to the MenA family. Type 1 subfamily.</text>
</comment>
<comment type="caution">
    <text evidence="8">Lacks conserved residue(s) required for the propagation of feature annotation.</text>
</comment>
<comment type="subcellular location">
    <subcellularLocation>
        <location evidence="8">Cell membrane</location>
        <topology evidence="8">Multi-pass membrane protein</topology>
    </subcellularLocation>
    <subcellularLocation>
        <location evidence="1">Membrane</location>
        <topology evidence="1">Multi-pass membrane protein</topology>
    </subcellularLocation>
</comment>
<dbReference type="KEGG" id="psuf:A1sIA56_05950"/>
<keyword evidence="4 8" id="KW-0808">Transferase</keyword>
<dbReference type="EC" id="2.5.1.74" evidence="8 9"/>
<dbReference type="InterPro" id="IPR026046">
    <property type="entry name" value="UBIAD1"/>
</dbReference>
<evidence type="ECO:0000256" key="2">
    <source>
        <dbReference type="ARBA" id="ARBA00022428"/>
    </source>
</evidence>
<dbReference type="Pfam" id="PF01040">
    <property type="entry name" value="UbiA"/>
    <property type="match status" value="1"/>
</dbReference>
<evidence type="ECO:0000313" key="11">
    <source>
        <dbReference type="Proteomes" id="UP000217215"/>
    </source>
</evidence>
<keyword evidence="3 8" id="KW-1003">Cell membrane</keyword>
<dbReference type="PANTHER" id="PTHR13929">
    <property type="entry name" value="1,4-DIHYDROXY-2-NAPHTHOATE OCTAPRENYLTRANSFERASE"/>
    <property type="match status" value="1"/>
</dbReference>
<dbReference type="PANTHER" id="PTHR13929:SF0">
    <property type="entry name" value="UBIA PRENYLTRANSFERASE DOMAIN-CONTAINING PROTEIN 1"/>
    <property type="match status" value="1"/>
</dbReference>
<dbReference type="Gene3D" id="1.10.357.140">
    <property type="entry name" value="UbiA prenyltransferase"/>
    <property type="match status" value="1"/>
</dbReference>
<name>A0A249KIT3_9ACTN</name>
<sequence>MNIWIQGARPRTLPAAVAPVVVATVLVGREWKPLQALLALIVSLSLQIAVNYSNDYSDGIRGTDDNRVGPTRLTASGLASAASVKRAAQLSFLVACIAGLALASLSSWWIILVGIASVLAAWGYTGGHTPYGYRGFGELSVFIFFGVVATVGTYYVQTLDMTLAAFAASIPMGSLSCALLAINNIRDIPGDQEVGKKTLAVKLGDKNSRKFFVLLLISAYIFPVFTGHPLALLTLTTAPQAYAIAKEVLAGARGADLIPLLGRTGQLQLHFGLTFALALSF</sequence>
<feature type="transmembrane region" description="Helical" evidence="8">
    <location>
        <begin position="136"/>
        <end position="156"/>
    </location>
</feature>
<dbReference type="OrthoDB" id="9767568at2"/>
<dbReference type="InterPro" id="IPR004657">
    <property type="entry name" value="MenA"/>
</dbReference>
<evidence type="ECO:0000256" key="9">
    <source>
        <dbReference type="NCBIfam" id="TIGR00751"/>
    </source>
</evidence>
<dbReference type="CDD" id="cd13962">
    <property type="entry name" value="PT_UbiA_UBIAD1"/>
    <property type="match status" value="1"/>
</dbReference>
<evidence type="ECO:0000256" key="1">
    <source>
        <dbReference type="ARBA" id="ARBA00004141"/>
    </source>
</evidence>
<comment type="catalytic activity">
    <reaction evidence="8">
        <text>an all-trans-polyprenyl diphosphate + 1,4-dihydroxy-2-naphthoate + H(+) = a 2-demethylmenaquinol + CO2 + diphosphate</text>
        <dbReference type="Rhea" id="RHEA:26478"/>
        <dbReference type="Rhea" id="RHEA-COMP:9563"/>
        <dbReference type="Rhea" id="RHEA-COMP:9564"/>
        <dbReference type="ChEBI" id="CHEBI:11173"/>
        <dbReference type="ChEBI" id="CHEBI:15378"/>
        <dbReference type="ChEBI" id="CHEBI:16526"/>
        <dbReference type="ChEBI" id="CHEBI:33019"/>
        <dbReference type="ChEBI" id="CHEBI:55437"/>
        <dbReference type="ChEBI" id="CHEBI:58914"/>
        <dbReference type="EC" id="2.5.1.74"/>
    </reaction>
</comment>
<evidence type="ECO:0000256" key="7">
    <source>
        <dbReference type="ARBA" id="ARBA00023136"/>
    </source>
</evidence>
<dbReference type="GO" id="GO:0042371">
    <property type="term" value="P:vitamin K biosynthetic process"/>
    <property type="evidence" value="ECO:0007669"/>
    <property type="project" value="TreeGrafter"/>
</dbReference>
<feature type="transmembrane region" description="Helical" evidence="8">
    <location>
        <begin position="92"/>
        <end position="124"/>
    </location>
</feature>
<protein>
    <recommendedName>
        <fullName evidence="8 9">1,4-dihydroxy-2-naphthoate octaprenyltransferase</fullName>
        <shortName evidence="8">DHNA-octaprenyltransferase</shortName>
        <ecNumber evidence="8 9">2.5.1.74</ecNumber>
    </recommendedName>
</protein>
<feature type="transmembrane region" description="Helical" evidence="8">
    <location>
        <begin position="211"/>
        <end position="233"/>
    </location>
</feature>
<keyword evidence="2 8" id="KW-0474">Menaquinone biosynthesis</keyword>
<dbReference type="HAMAP" id="MF_01937">
    <property type="entry name" value="MenA_1"/>
    <property type="match status" value="1"/>
</dbReference>
<dbReference type="GO" id="GO:0005886">
    <property type="term" value="C:plasma membrane"/>
    <property type="evidence" value="ECO:0007669"/>
    <property type="project" value="UniProtKB-SubCell"/>
</dbReference>
<comment type="pathway">
    <text evidence="8">Quinol/quinone metabolism; menaquinone biosynthesis; menaquinol from 1,4-dihydroxy-2-naphthoate: step 1/2.</text>
</comment>
<reference evidence="10 11" key="1">
    <citation type="submission" date="2016-07" db="EMBL/GenBank/DDBJ databases">
        <title>High microdiversification within the ubiquitous acI lineage of Actinobacteria.</title>
        <authorList>
            <person name="Neuenschwander S.M."/>
            <person name="Salcher M."/>
            <person name="Ghai R."/>
            <person name="Pernthaler J."/>
        </authorList>
    </citation>
    <scope>NUCLEOTIDE SEQUENCE [LARGE SCALE GENOMIC DNA]</scope>
    <source>
        <strain evidence="10">MMS-IA-56</strain>
    </source>
</reference>
<keyword evidence="6 8" id="KW-1133">Transmembrane helix</keyword>
<proteinExistence type="inferred from homology"/>
<organism evidence="10 11">
    <name type="scientific">Candidatus Planktophila sulfonica</name>
    <dbReference type="NCBI Taxonomy" id="1884904"/>
    <lineage>
        <taxon>Bacteria</taxon>
        <taxon>Bacillati</taxon>
        <taxon>Actinomycetota</taxon>
        <taxon>Actinomycetes</taxon>
        <taxon>Candidatus Nanopelagicales</taxon>
        <taxon>Candidatus Nanopelagicaceae</taxon>
        <taxon>Candidatus Planktophila</taxon>
    </lineage>
</organism>
<accession>A0A249KIT3</accession>
<evidence type="ECO:0000256" key="6">
    <source>
        <dbReference type="ARBA" id="ARBA00022989"/>
    </source>
</evidence>
<dbReference type="InterPro" id="IPR044878">
    <property type="entry name" value="UbiA_sf"/>
</dbReference>
<dbReference type="NCBIfam" id="NF004751">
    <property type="entry name" value="PRK06080.1-3"/>
    <property type="match status" value="1"/>
</dbReference>
<dbReference type="GO" id="GO:0046428">
    <property type="term" value="F:1,4-dihydroxy-2-naphthoate polyprenyltransferase activity"/>
    <property type="evidence" value="ECO:0007669"/>
    <property type="project" value="UniProtKB-UniRule"/>
</dbReference>
<dbReference type="EMBL" id="CP016773">
    <property type="protein sequence ID" value="ASY16656.1"/>
    <property type="molecule type" value="Genomic_DNA"/>
</dbReference>
<dbReference type="NCBIfam" id="TIGR00751">
    <property type="entry name" value="menA"/>
    <property type="match status" value="1"/>
</dbReference>
<keyword evidence="5 8" id="KW-0812">Transmembrane</keyword>
<evidence type="ECO:0000256" key="5">
    <source>
        <dbReference type="ARBA" id="ARBA00022692"/>
    </source>
</evidence>
<keyword evidence="11" id="KW-1185">Reference proteome</keyword>
<gene>
    <name evidence="8" type="primary">menA</name>
    <name evidence="10" type="ORF">A1sIA56_05950</name>
</gene>
<dbReference type="Proteomes" id="UP000217215">
    <property type="component" value="Chromosome"/>
</dbReference>
<comment type="function">
    <text evidence="8">Conversion of 1,4-dihydroxy-2-naphthoate (DHNA) to demethylmenaquinone (DMK).</text>
</comment>
<dbReference type="PIRSF" id="PIRSF005355">
    <property type="entry name" value="UBIAD1"/>
    <property type="match status" value="1"/>
</dbReference>
<dbReference type="AlphaFoldDB" id="A0A249KIT3"/>
<keyword evidence="7 8" id="KW-0472">Membrane</keyword>
<evidence type="ECO:0000256" key="3">
    <source>
        <dbReference type="ARBA" id="ARBA00022475"/>
    </source>
</evidence>
<evidence type="ECO:0000313" key="10">
    <source>
        <dbReference type="EMBL" id="ASY16656.1"/>
    </source>
</evidence>
<evidence type="ECO:0000256" key="8">
    <source>
        <dbReference type="HAMAP-Rule" id="MF_01937"/>
    </source>
</evidence>
<feature type="transmembrane region" description="Helical" evidence="8">
    <location>
        <begin position="163"/>
        <end position="182"/>
    </location>
</feature>
<dbReference type="InterPro" id="IPR000537">
    <property type="entry name" value="UbiA_prenyltransferase"/>
</dbReference>
<evidence type="ECO:0000256" key="4">
    <source>
        <dbReference type="ARBA" id="ARBA00022679"/>
    </source>
</evidence>
<dbReference type="UniPathway" id="UPA00079">
    <property type="reaction ID" value="UER00168"/>
</dbReference>
<dbReference type="GO" id="GO:0009234">
    <property type="term" value="P:menaquinone biosynthetic process"/>
    <property type="evidence" value="ECO:0007669"/>
    <property type="project" value="UniProtKB-UniRule"/>
</dbReference>